<keyword evidence="1" id="KW-0812">Transmembrane</keyword>
<evidence type="ECO:0000259" key="3">
    <source>
        <dbReference type="Pfam" id="PF16344"/>
    </source>
</evidence>
<dbReference type="EMBL" id="FNGY01000002">
    <property type="protein sequence ID" value="SDL89035.1"/>
    <property type="molecule type" value="Genomic_DNA"/>
</dbReference>
<organism evidence="4 5">
    <name type="scientific">Pedobacter steynii</name>
    <dbReference type="NCBI Taxonomy" id="430522"/>
    <lineage>
        <taxon>Bacteria</taxon>
        <taxon>Pseudomonadati</taxon>
        <taxon>Bacteroidota</taxon>
        <taxon>Sphingobacteriia</taxon>
        <taxon>Sphingobacteriales</taxon>
        <taxon>Sphingobacteriaceae</taxon>
        <taxon>Pedobacter</taxon>
    </lineage>
</organism>
<dbReference type="InterPro" id="IPR032508">
    <property type="entry name" value="FecR_C"/>
</dbReference>
<keyword evidence="5" id="KW-1185">Reference proteome</keyword>
<feature type="domain" description="Protein FecR C-terminal" evidence="3">
    <location>
        <begin position="274"/>
        <end position="342"/>
    </location>
</feature>
<evidence type="ECO:0000313" key="5">
    <source>
        <dbReference type="Proteomes" id="UP000183200"/>
    </source>
</evidence>
<evidence type="ECO:0000313" key="4">
    <source>
        <dbReference type="EMBL" id="SDL89035.1"/>
    </source>
</evidence>
<evidence type="ECO:0000256" key="1">
    <source>
        <dbReference type="SAM" id="Phobius"/>
    </source>
</evidence>
<gene>
    <name evidence="4" type="ORF">SAMN05421820_102418</name>
</gene>
<feature type="transmembrane region" description="Helical" evidence="1">
    <location>
        <begin position="98"/>
        <end position="118"/>
    </location>
</feature>
<dbReference type="Gene3D" id="2.60.120.1440">
    <property type="match status" value="1"/>
</dbReference>
<dbReference type="Gene3D" id="3.55.50.30">
    <property type="match status" value="1"/>
</dbReference>
<dbReference type="AlphaFoldDB" id="A0A1G9NSS0"/>
<dbReference type="InterPro" id="IPR012373">
    <property type="entry name" value="Ferrdict_sens_TM"/>
</dbReference>
<keyword evidence="1" id="KW-1133">Transmembrane helix</keyword>
<keyword evidence="1" id="KW-0472">Membrane</keyword>
<evidence type="ECO:0000259" key="2">
    <source>
        <dbReference type="Pfam" id="PF04773"/>
    </source>
</evidence>
<dbReference type="GO" id="GO:0016989">
    <property type="term" value="F:sigma factor antagonist activity"/>
    <property type="evidence" value="ECO:0007669"/>
    <property type="project" value="TreeGrafter"/>
</dbReference>
<accession>A0A1G9NSS0</accession>
<dbReference type="RefSeq" id="WP_074605292.1">
    <property type="nucleotide sequence ID" value="NZ_FNGY01000002.1"/>
</dbReference>
<feature type="domain" description="FecR protein" evidence="2">
    <location>
        <begin position="136"/>
        <end position="230"/>
    </location>
</feature>
<dbReference type="Pfam" id="PF16344">
    <property type="entry name" value="FecR_C"/>
    <property type="match status" value="1"/>
</dbReference>
<reference evidence="5" key="1">
    <citation type="submission" date="2016-10" db="EMBL/GenBank/DDBJ databases">
        <authorList>
            <person name="Varghese N."/>
            <person name="Submissions S."/>
        </authorList>
    </citation>
    <scope>NUCLEOTIDE SEQUENCE [LARGE SCALE GENOMIC DNA]</scope>
    <source>
        <strain evidence="5">DSM 19110</strain>
    </source>
</reference>
<dbReference type="Proteomes" id="UP000183200">
    <property type="component" value="Unassembled WGS sequence"/>
</dbReference>
<dbReference type="PANTHER" id="PTHR30273:SF2">
    <property type="entry name" value="PROTEIN FECR"/>
    <property type="match status" value="1"/>
</dbReference>
<dbReference type="PANTHER" id="PTHR30273">
    <property type="entry name" value="PERIPLASMIC SIGNAL SENSOR AND SIGMA FACTOR ACTIVATOR FECR-RELATED"/>
    <property type="match status" value="1"/>
</dbReference>
<dbReference type="OrthoDB" id="1523735at2"/>
<protein>
    <submittedName>
        <fullName evidence="4">Ferric-dicitrate binding protein FerR, regulates iron transport through sigma-19</fullName>
    </submittedName>
</protein>
<name>A0A1G9NSS0_9SPHI</name>
<proteinExistence type="predicted"/>
<dbReference type="InterPro" id="IPR006860">
    <property type="entry name" value="FecR"/>
</dbReference>
<sequence length="347" mass="39383">MKKPELTIEELLNDTEFIDYCLTESQGIPDKWRQQLLHYPQNEKTFEKAKSYMRLLEGKMSEELIEAKQLNFIALFRKVQQEKLEQEQRTKVKTSQPLLWIGIAASLLLVLSTAIFLFKAKSKLVSTYENLAGKSIESGRRSQKSITLADGTEAIIYPGAKLVISDDYNDDFREVAVYGQVFFKIFPQKDKPFIAYSKHTTTTALGTAFYVRDFKNTAQSTVILVNGNVKVQAPGSKQVGFLEPGTMMLVSNKTGAAEKRTVSKQELTELLEQKLNFNDSNTINVIDKLEIYYGAEIDISRCHGELKKITGDYSGQSLSNILSSIAYINHLSWRIDEEQHIIFEPLP</sequence>
<dbReference type="Pfam" id="PF04773">
    <property type="entry name" value="FecR"/>
    <property type="match status" value="1"/>
</dbReference>